<comment type="subcellular location">
    <subcellularLocation>
        <location evidence="1">Endosome membrane</location>
        <topology evidence="1">Single-pass type I membrane protein</topology>
    </subcellularLocation>
    <subcellularLocation>
        <location evidence="8">Lysosome membrane</location>
        <topology evidence="8">Single-pass type I membrane protein</topology>
    </subcellularLocation>
</comment>
<dbReference type="PANTHER" id="PTHR11506">
    <property type="entry name" value="LYSOSOME-ASSOCIATED MEMBRANE GLYCOPROTEIN"/>
    <property type="match status" value="1"/>
</dbReference>
<evidence type="ECO:0000256" key="3">
    <source>
        <dbReference type="ARBA" id="ARBA00022729"/>
    </source>
</evidence>
<dbReference type="EMBL" id="JAFJMO010000003">
    <property type="protein sequence ID" value="KAJ8281937.1"/>
    <property type="molecule type" value="Genomic_DNA"/>
</dbReference>
<dbReference type="InterPro" id="IPR048524">
    <property type="entry name" value="Lamp2-like_TM"/>
</dbReference>
<evidence type="ECO:0000256" key="2">
    <source>
        <dbReference type="ARBA" id="ARBA00022692"/>
    </source>
</evidence>
<dbReference type="AlphaFoldDB" id="A0A9Q1I370"/>
<feature type="region of interest" description="Disordered" evidence="9">
    <location>
        <begin position="44"/>
        <end position="164"/>
    </location>
</feature>
<proteinExistence type="inferred from homology"/>
<comment type="caution">
    <text evidence="8">Lacks conserved residue(s) required for the propagation of feature annotation.</text>
</comment>
<evidence type="ECO:0000256" key="8">
    <source>
        <dbReference type="PROSITE-ProRule" id="PRU00740"/>
    </source>
</evidence>
<feature type="signal peptide" evidence="11">
    <location>
        <begin position="1"/>
        <end position="18"/>
    </location>
</feature>
<evidence type="ECO:0000313" key="14">
    <source>
        <dbReference type="EMBL" id="KAJ8281937.1"/>
    </source>
</evidence>
<feature type="domain" description="Lysosome-associated membrane glycoprotein 2-like luminal" evidence="12">
    <location>
        <begin position="171"/>
        <end position="304"/>
    </location>
</feature>
<feature type="transmembrane region" description="Helical" evidence="10">
    <location>
        <begin position="323"/>
        <end position="344"/>
    </location>
</feature>
<evidence type="ECO:0000256" key="1">
    <source>
        <dbReference type="ARBA" id="ARBA00004530"/>
    </source>
</evidence>
<evidence type="ECO:0000256" key="7">
    <source>
        <dbReference type="ARBA" id="ARBA00023180"/>
    </source>
</evidence>
<dbReference type="Pfam" id="PF21222">
    <property type="entry name" value="Lamp2_2nd"/>
    <property type="match status" value="1"/>
</dbReference>
<evidence type="ECO:0000259" key="12">
    <source>
        <dbReference type="Pfam" id="PF01299"/>
    </source>
</evidence>
<dbReference type="Gene3D" id="2.40.160.110">
    <property type="match status" value="1"/>
</dbReference>
<protein>
    <submittedName>
        <fullName evidence="14">Uncharacterized protein</fullName>
    </submittedName>
</protein>
<evidence type="ECO:0000256" key="11">
    <source>
        <dbReference type="SAM" id="SignalP"/>
    </source>
</evidence>
<evidence type="ECO:0000256" key="10">
    <source>
        <dbReference type="SAM" id="Phobius"/>
    </source>
</evidence>
<feature type="domain" description="Lysosome-associated membrane glycoprotein 2-like transmembrane" evidence="13">
    <location>
        <begin position="325"/>
        <end position="354"/>
    </location>
</feature>
<evidence type="ECO:0000256" key="4">
    <source>
        <dbReference type="ARBA" id="ARBA00022753"/>
    </source>
</evidence>
<gene>
    <name evidence="14" type="ORF">COCON_G00044560</name>
</gene>
<dbReference type="GO" id="GO:0005765">
    <property type="term" value="C:lysosomal membrane"/>
    <property type="evidence" value="ECO:0007669"/>
    <property type="project" value="UniProtKB-SubCell"/>
</dbReference>
<dbReference type="PRINTS" id="PR00336">
    <property type="entry name" value="LYSASSOCTDMP"/>
</dbReference>
<evidence type="ECO:0000259" key="13">
    <source>
        <dbReference type="Pfam" id="PF21222"/>
    </source>
</evidence>
<name>A0A9Q1I370_CONCO</name>
<accession>A0A9Q1I370</accession>
<keyword evidence="4" id="KW-0967">Endosome</keyword>
<evidence type="ECO:0000256" key="5">
    <source>
        <dbReference type="ARBA" id="ARBA00022989"/>
    </source>
</evidence>
<keyword evidence="7" id="KW-0325">Glycoprotein</keyword>
<keyword evidence="3 11" id="KW-0732">Signal</keyword>
<dbReference type="PANTHER" id="PTHR11506:SF2">
    <property type="entry name" value="MACROSIALIN"/>
    <property type="match status" value="1"/>
</dbReference>
<dbReference type="PROSITE" id="PS51407">
    <property type="entry name" value="LAMP_3"/>
    <property type="match status" value="1"/>
</dbReference>
<feature type="chain" id="PRO_5040501619" evidence="11">
    <location>
        <begin position="19"/>
        <end position="356"/>
    </location>
</feature>
<sequence>MKNGFMLFMACAISIAVAVSKDNEKESDPSASLSPAQQFGATTAHPNVTTAHPNVTTAHPNVTTAHPNVTTAHPNVTTAHPNVTTAHPNVTTAHPNVTTAHPNVTTAHPNVTTAHPNVTTAHPNVTTTHPNVTTTHPSTTTTHPNTTTPETPTPPTPTSKANLTGGEYTLKCALLSMELQIKVEYDSNSKSEGIYIVQPRTTTVQGNCGNSSVNFNLTFKEGFIDFRFEKNDTEKLVYVSSVAVELTYPFDRADPKTRYAASNSSVKLFSAAIGQSYSCRNQSLYLGKGIHLEMTKGRMEAFNTTKDFGPPNPCPADKQDYRVAIAVGIVLLILIVIVVVAYIIGRRKRNDGYQAL</sequence>
<dbReference type="Proteomes" id="UP001152803">
    <property type="component" value="Unassembled WGS sequence"/>
</dbReference>
<reference evidence="14" key="1">
    <citation type="journal article" date="2023" name="Science">
        <title>Genome structures resolve the early diversification of teleost fishes.</title>
        <authorList>
            <person name="Parey E."/>
            <person name="Louis A."/>
            <person name="Montfort J."/>
            <person name="Bouchez O."/>
            <person name="Roques C."/>
            <person name="Iampietro C."/>
            <person name="Lluch J."/>
            <person name="Castinel A."/>
            <person name="Donnadieu C."/>
            <person name="Desvignes T."/>
            <person name="Floi Bucao C."/>
            <person name="Jouanno E."/>
            <person name="Wen M."/>
            <person name="Mejri S."/>
            <person name="Dirks R."/>
            <person name="Jansen H."/>
            <person name="Henkel C."/>
            <person name="Chen W.J."/>
            <person name="Zahm M."/>
            <person name="Cabau C."/>
            <person name="Klopp C."/>
            <person name="Thompson A.W."/>
            <person name="Robinson-Rechavi M."/>
            <person name="Braasch I."/>
            <person name="Lecointre G."/>
            <person name="Bobe J."/>
            <person name="Postlethwait J.H."/>
            <person name="Berthelot C."/>
            <person name="Roest Crollius H."/>
            <person name="Guiguen Y."/>
        </authorList>
    </citation>
    <scope>NUCLEOTIDE SEQUENCE</scope>
    <source>
        <strain evidence="14">Concon-B</strain>
    </source>
</reference>
<keyword evidence="2 8" id="KW-0812">Transmembrane</keyword>
<comment type="similarity">
    <text evidence="8">Belongs to the LAMP family.</text>
</comment>
<keyword evidence="15" id="KW-1185">Reference proteome</keyword>
<comment type="caution">
    <text evidence="14">The sequence shown here is derived from an EMBL/GenBank/DDBJ whole genome shotgun (WGS) entry which is preliminary data.</text>
</comment>
<evidence type="ECO:0000256" key="6">
    <source>
        <dbReference type="ARBA" id="ARBA00023136"/>
    </source>
</evidence>
<dbReference type="Pfam" id="PF01299">
    <property type="entry name" value="Lamp2-like_luminal"/>
    <property type="match status" value="1"/>
</dbReference>
<organism evidence="14 15">
    <name type="scientific">Conger conger</name>
    <name type="common">Conger eel</name>
    <name type="synonym">Muraena conger</name>
    <dbReference type="NCBI Taxonomy" id="82655"/>
    <lineage>
        <taxon>Eukaryota</taxon>
        <taxon>Metazoa</taxon>
        <taxon>Chordata</taxon>
        <taxon>Craniata</taxon>
        <taxon>Vertebrata</taxon>
        <taxon>Euteleostomi</taxon>
        <taxon>Actinopterygii</taxon>
        <taxon>Neopterygii</taxon>
        <taxon>Teleostei</taxon>
        <taxon>Anguilliformes</taxon>
        <taxon>Congridae</taxon>
        <taxon>Conger</taxon>
    </lineage>
</organism>
<dbReference type="GO" id="GO:0005886">
    <property type="term" value="C:plasma membrane"/>
    <property type="evidence" value="ECO:0007669"/>
    <property type="project" value="TreeGrafter"/>
</dbReference>
<feature type="compositionally biased region" description="Low complexity" evidence="9">
    <location>
        <begin position="122"/>
        <end position="150"/>
    </location>
</feature>
<dbReference type="InterPro" id="IPR048528">
    <property type="entry name" value="Lamp2-like_luminal"/>
</dbReference>
<dbReference type="InterPro" id="IPR002000">
    <property type="entry name" value="Lysosome-assoc_membr_glycop"/>
</dbReference>
<dbReference type="OrthoDB" id="9428839at2759"/>
<keyword evidence="5 10" id="KW-1133">Transmembrane helix</keyword>
<dbReference type="GO" id="GO:0072594">
    <property type="term" value="P:establishment of protein localization to organelle"/>
    <property type="evidence" value="ECO:0007669"/>
    <property type="project" value="TreeGrafter"/>
</dbReference>
<evidence type="ECO:0000313" key="15">
    <source>
        <dbReference type="Proteomes" id="UP001152803"/>
    </source>
</evidence>
<keyword evidence="8" id="KW-0458">Lysosome</keyword>
<keyword evidence="6 8" id="KW-0472">Membrane</keyword>
<feature type="compositionally biased region" description="Polar residues" evidence="9">
    <location>
        <begin position="44"/>
        <end position="121"/>
    </location>
</feature>
<evidence type="ECO:0000256" key="9">
    <source>
        <dbReference type="SAM" id="MobiDB-lite"/>
    </source>
</evidence>
<dbReference type="GO" id="GO:0031902">
    <property type="term" value="C:late endosome membrane"/>
    <property type="evidence" value="ECO:0007669"/>
    <property type="project" value="TreeGrafter"/>
</dbReference>